<dbReference type="HOGENOM" id="CLU_017584_4_3_2"/>
<evidence type="ECO:0000256" key="1">
    <source>
        <dbReference type="ARBA" id="ARBA00001933"/>
    </source>
</evidence>
<dbReference type="Gene3D" id="3.40.640.10">
    <property type="entry name" value="Type I PLP-dependent aspartate aminotransferase-like (Major domain)"/>
    <property type="match status" value="1"/>
</dbReference>
<dbReference type="eggNOG" id="arCOG04333">
    <property type="taxonomic scope" value="Archaea"/>
</dbReference>
<dbReference type="STRING" id="999630.TUZN_1756"/>
<dbReference type="GO" id="GO:0006520">
    <property type="term" value="P:amino acid metabolic process"/>
    <property type="evidence" value="ECO:0007669"/>
    <property type="project" value="InterPro"/>
</dbReference>
<accession>F2L3H8</accession>
<gene>
    <name evidence="9" type="ordered locus">TUZN_1756</name>
</gene>
<dbReference type="InterPro" id="IPR015424">
    <property type="entry name" value="PyrdxlP-dep_Trfase"/>
</dbReference>
<dbReference type="EC" id="2.6.1.-" evidence="7"/>
<name>F2L3H8_THEU7</name>
<dbReference type="GO" id="GO:0008483">
    <property type="term" value="F:transaminase activity"/>
    <property type="evidence" value="ECO:0007669"/>
    <property type="project" value="UniProtKB-KW"/>
</dbReference>
<evidence type="ECO:0000256" key="5">
    <source>
        <dbReference type="ARBA" id="ARBA00022679"/>
    </source>
</evidence>
<dbReference type="Proteomes" id="UP000008138">
    <property type="component" value="Chromosome"/>
</dbReference>
<dbReference type="PANTHER" id="PTHR46383:SF1">
    <property type="entry name" value="ASPARTATE AMINOTRANSFERASE"/>
    <property type="match status" value="1"/>
</dbReference>
<comment type="subunit">
    <text evidence="3">Homodimer.</text>
</comment>
<dbReference type="CDD" id="cd00609">
    <property type="entry name" value="AAT_like"/>
    <property type="match status" value="1"/>
</dbReference>
<keyword evidence="5 7" id="KW-0808">Transferase</keyword>
<reference evidence="9 10" key="1">
    <citation type="journal article" date="2011" name="J. Bacteriol.">
        <title>Complete genome sequence of the thermoacidophilic crenarchaeon Thermoproteus uzoniensis 768-20.</title>
        <authorList>
            <person name="Mardanov A.V."/>
            <person name="Gumerov V.M."/>
            <person name="Beletsky A.V."/>
            <person name="Prokofeva M.I."/>
            <person name="Bonch-Osmolovskaya E.A."/>
            <person name="Ravin N.V."/>
            <person name="Skryabin K.G."/>
        </authorList>
    </citation>
    <scope>NUCLEOTIDE SEQUENCE [LARGE SCALE GENOMIC DNA]</scope>
    <source>
        <strain evidence="9 10">768-20</strain>
    </source>
</reference>
<sequence length="338" mass="37047">MAVAMDIVEALAEINKARPAYRLDIGEPDVEPPREVMEALRQMRDAPYGPSEGLPELREAIAGLFGVDRDEVVVVAGGRHGVAALMWAFRKAGIITTRPYYPGYLEIASAFDIRLDFVDAEEGRGWTPEFSRRGVYLVNYPNNPTGAVLDRGKVKELVDVAEFVISDEVYRDIAFAEFVSPLKLSPNVAVVYSFSKVFSVPGFRLGAVIAPRDVARLVVRFNRATVNSAPSVLQRAVAPLVPEIPRIAARLSEIYRRRVEIAKKALGLKFVEPKGAFYIFPRLGCSGSEFLKRALSRGVSALPGEVFGSPNYARIALVLPEDRLLTALSLLNEACPGA</sequence>
<evidence type="ECO:0000256" key="3">
    <source>
        <dbReference type="ARBA" id="ARBA00011738"/>
    </source>
</evidence>
<dbReference type="PANTHER" id="PTHR46383">
    <property type="entry name" value="ASPARTATE AMINOTRANSFERASE"/>
    <property type="match status" value="1"/>
</dbReference>
<dbReference type="SUPFAM" id="SSF53383">
    <property type="entry name" value="PLP-dependent transferases"/>
    <property type="match status" value="1"/>
</dbReference>
<dbReference type="EMBL" id="CP002590">
    <property type="protein sequence ID" value="AEA13217.1"/>
    <property type="molecule type" value="Genomic_DNA"/>
</dbReference>
<keyword evidence="6" id="KW-0663">Pyridoxal phosphate</keyword>
<dbReference type="Pfam" id="PF00155">
    <property type="entry name" value="Aminotran_1_2"/>
    <property type="match status" value="1"/>
</dbReference>
<dbReference type="InterPro" id="IPR004838">
    <property type="entry name" value="NHTrfase_class1_PyrdxlP-BS"/>
</dbReference>
<organism evidence="9 10">
    <name type="scientific">Thermoproteus uzoniensis (strain 768-20)</name>
    <dbReference type="NCBI Taxonomy" id="999630"/>
    <lineage>
        <taxon>Archaea</taxon>
        <taxon>Thermoproteota</taxon>
        <taxon>Thermoprotei</taxon>
        <taxon>Thermoproteales</taxon>
        <taxon>Thermoproteaceae</taxon>
        <taxon>Thermoproteus</taxon>
    </lineage>
</organism>
<dbReference type="InterPro" id="IPR015421">
    <property type="entry name" value="PyrdxlP-dep_Trfase_major"/>
</dbReference>
<evidence type="ECO:0000256" key="4">
    <source>
        <dbReference type="ARBA" id="ARBA00022576"/>
    </source>
</evidence>
<dbReference type="InterPro" id="IPR004839">
    <property type="entry name" value="Aminotransferase_I/II_large"/>
</dbReference>
<comment type="similarity">
    <text evidence="2 7">Belongs to the class-I pyridoxal-phosphate-dependent aminotransferase family.</text>
</comment>
<dbReference type="GO" id="GO:0030170">
    <property type="term" value="F:pyridoxal phosphate binding"/>
    <property type="evidence" value="ECO:0007669"/>
    <property type="project" value="InterPro"/>
</dbReference>
<keyword evidence="4 7" id="KW-0032">Aminotransferase</keyword>
<evidence type="ECO:0000256" key="2">
    <source>
        <dbReference type="ARBA" id="ARBA00007441"/>
    </source>
</evidence>
<feature type="domain" description="Aminotransferase class I/classII large" evidence="8">
    <location>
        <begin position="22"/>
        <end position="327"/>
    </location>
</feature>
<protein>
    <recommendedName>
        <fullName evidence="7">Aminotransferase</fullName>
        <ecNumber evidence="7">2.6.1.-</ecNumber>
    </recommendedName>
</protein>
<evidence type="ECO:0000256" key="7">
    <source>
        <dbReference type="RuleBase" id="RU000481"/>
    </source>
</evidence>
<comment type="cofactor">
    <cofactor evidence="1 7">
        <name>pyridoxal 5'-phosphate</name>
        <dbReference type="ChEBI" id="CHEBI:597326"/>
    </cofactor>
</comment>
<reference key="2">
    <citation type="submission" date="2011-03" db="EMBL/GenBank/DDBJ databases">
        <title>Complete genome sequence of the thermoacidophilic crenarchaeon Thermoproteus uzoniensis 768-20.</title>
        <authorList>
            <person name="Mardanov A.V."/>
            <person name="Gumerov V.M."/>
            <person name="Beletsky A.V."/>
            <person name="Prokofeva M.I."/>
            <person name="Bonch-Osmolovskaya E.A."/>
            <person name="Ravin N.V."/>
            <person name="Skryabin K.G."/>
        </authorList>
    </citation>
    <scope>NUCLEOTIDE SEQUENCE</scope>
    <source>
        <strain>768-20</strain>
    </source>
</reference>
<keyword evidence="10" id="KW-1185">Reference proteome</keyword>
<dbReference type="PROSITE" id="PS00105">
    <property type="entry name" value="AA_TRANSFER_CLASS_1"/>
    <property type="match status" value="1"/>
</dbReference>
<evidence type="ECO:0000259" key="8">
    <source>
        <dbReference type="Pfam" id="PF00155"/>
    </source>
</evidence>
<proteinExistence type="inferred from homology"/>
<evidence type="ECO:0000313" key="9">
    <source>
        <dbReference type="EMBL" id="AEA13217.1"/>
    </source>
</evidence>
<dbReference type="InterPro" id="IPR050596">
    <property type="entry name" value="AspAT/PAT-like"/>
</dbReference>
<dbReference type="AlphaFoldDB" id="F2L3H8"/>
<dbReference type="KEGG" id="tuz:TUZN_1756"/>
<evidence type="ECO:0000313" key="10">
    <source>
        <dbReference type="Proteomes" id="UP000008138"/>
    </source>
</evidence>
<evidence type="ECO:0000256" key="6">
    <source>
        <dbReference type="ARBA" id="ARBA00022898"/>
    </source>
</evidence>